<evidence type="ECO:0000313" key="3">
    <source>
        <dbReference type="Proteomes" id="UP001226867"/>
    </source>
</evidence>
<organism evidence="2 3">
    <name type="scientific">Variovorax ginsengisoli</name>
    <dbReference type="NCBI Taxonomy" id="363844"/>
    <lineage>
        <taxon>Bacteria</taxon>
        <taxon>Pseudomonadati</taxon>
        <taxon>Pseudomonadota</taxon>
        <taxon>Betaproteobacteria</taxon>
        <taxon>Burkholderiales</taxon>
        <taxon>Comamonadaceae</taxon>
        <taxon>Variovorax</taxon>
    </lineage>
</organism>
<proteinExistence type="predicted"/>
<evidence type="ECO:0000313" key="2">
    <source>
        <dbReference type="EMBL" id="MDP9902333.1"/>
    </source>
</evidence>
<dbReference type="Pfam" id="PF10030">
    <property type="entry name" value="DUF2272"/>
    <property type="match status" value="1"/>
</dbReference>
<dbReference type="Proteomes" id="UP001226867">
    <property type="component" value="Unassembled WGS sequence"/>
</dbReference>
<feature type="domain" description="DUF2272" evidence="1">
    <location>
        <begin position="159"/>
        <end position="347"/>
    </location>
</feature>
<dbReference type="InterPro" id="IPR014545">
    <property type="entry name" value="UCP028415"/>
</dbReference>
<evidence type="ECO:0000259" key="1">
    <source>
        <dbReference type="Pfam" id="PF10030"/>
    </source>
</evidence>
<reference evidence="2 3" key="1">
    <citation type="submission" date="2023-07" db="EMBL/GenBank/DDBJ databases">
        <title>Sorghum-associated microbial communities from plants grown in Nebraska, USA.</title>
        <authorList>
            <person name="Schachtman D."/>
        </authorList>
    </citation>
    <scope>NUCLEOTIDE SEQUENCE [LARGE SCALE GENOMIC DNA]</scope>
    <source>
        <strain evidence="2 3">DS1607</strain>
    </source>
</reference>
<accession>A0ABT9SDA4</accession>
<comment type="caution">
    <text evidence="2">The sequence shown here is derived from an EMBL/GenBank/DDBJ whole genome shotgun (WGS) entry which is preliminary data.</text>
</comment>
<sequence>MRPLLLSLSRLHLSHPARPLLPSPALACGLLAAVVVGAHASPACLATAQRAPPPRALAMAAAAVTQQQAFGNQTLDAEGRLLQSGDAEGEDTRRTLGAIAPWQRVLQYWDAVDRKDEHLPSLVRFGAWRPADRSLLQQALNQATSARLQGLGVGSDEGLSSDELRAMSTALDRVAVIDTPWSAAFISWVARQAGLEAGEFAFSPAHADYAAAAWQTTLAESTDAPPTAYAMRACDLPQTTPRVGDLACQARASDAGLDSFDKLGEALMRRRSDGGALRMHCDVVVAVDATGFDTIGGNVLQSVTRRRLVFAPGTLRLDPSYLPQVCAEGATGCVDRHMSRQPWALLLQWR</sequence>
<keyword evidence="3" id="KW-1185">Reference proteome</keyword>
<dbReference type="RefSeq" id="WP_307692080.1">
    <property type="nucleotide sequence ID" value="NZ_JAUSRO010000017.1"/>
</dbReference>
<dbReference type="PIRSF" id="PIRSF028415">
    <property type="entry name" value="UCP028415"/>
    <property type="match status" value="1"/>
</dbReference>
<name>A0ABT9SDA4_9BURK</name>
<dbReference type="InterPro" id="IPR019262">
    <property type="entry name" value="DUF2272"/>
</dbReference>
<gene>
    <name evidence="2" type="ORF">J2W36_004610</name>
</gene>
<dbReference type="EMBL" id="JAUSRO010000017">
    <property type="protein sequence ID" value="MDP9902333.1"/>
    <property type="molecule type" value="Genomic_DNA"/>
</dbReference>
<protein>
    <recommendedName>
        <fullName evidence="1">DUF2272 domain-containing protein</fullName>
    </recommendedName>
</protein>